<evidence type="ECO:0000256" key="2">
    <source>
        <dbReference type="ARBA" id="ARBA00010663"/>
    </source>
</evidence>
<proteinExistence type="inferred from homology"/>
<dbReference type="EMBL" id="CADEBC010000602">
    <property type="protein sequence ID" value="CAB3258870.1"/>
    <property type="molecule type" value="Genomic_DNA"/>
</dbReference>
<dbReference type="AlphaFoldDB" id="A0A8S1BG45"/>
<dbReference type="Gene3D" id="1.20.1070.10">
    <property type="entry name" value="Rhodopsin 7-helix transmembrane proteins"/>
    <property type="match status" value="1"/>
</dbReference>
<feature type="transmembrane region" description="Helical" evidence="10">
    <location>
        <begin position="157"/>
        <end position="177"/>
    </location>
</feature>
<keyword evidence="3 9" id="KW-0812">Transmembrane</keyword>
<evidence type="ECO:0000256" key="8">
    <source>
        <dbReference type="ARBA" id="ARBA00023224"/>
    </source>
</evidence>
<evidence type="ECO:0000313" key="13">
    <source>
        <dbReference type="Proteomes" id="UP000494106"/>
    </source>
</evidence>
<keyword evidence="13" id="KW-1185">Reference proteome</keyword>
<organism evidence="12 13">
    <name type="scientific">Arctia plantaginis</name>
    <name type="common">Wood tiger moth</name>
    <name type="synonym">Phalaena plantaginis</name>
    <dbReference type="NCBI Taxonomy" id="874455"/>
    <lineage>
        <taxon>Eukaryota</taxon>
        <taxon>Metazoa</taxon>
        <taxon>Ecdysozoa</taxon>
        <taxon>Arthropoda</taxon>
        <taxon>Hexapoda</taxon>
        <taxon>Insecta</taxon>
        <taxon>Pterygota</taxon>
        <taxon>Neoptera</taxon>
        <taxon>Endopterygota</taxon>
        <taxon>Lepidoptera</taxon>
        <taxon>Glossata</taxon>
        <taxon>Ditrysia</taxon>
        <taxon>Noctuoidea</taxon>
        <taxon>Erebidae</taxon>
        <taxon>Arctiinae</taxon>
        <taxon>Arctia</taxon>
    </lineage>
</organism>
<dbReference type="PANTHER" id="PTHR24243:SF230">
    <property type="entry name" value="G-PROTEIN COUPLED RECEPTORS FAMILY 1 PROFILE DOMAIN-CONTAINING PROTEIN"/>
    <property type="match status" value="1"/>
</dbReference>
<feature type="domain" description="G-protein coupled receptors family 1 profile" evidence="11">
    <location>
        <begin position="1"/>
        <end position="187"/>
    </location>
</feature>
<dbReference type="GO" id="GO:0004930">
    <property type="term" value="F:G protein-coupled receptor activity"/>
    <property type="evidence" value="ECO:0007669"/>
    <property type="project" value="UniProtKB-KW"/>
</dbReference>
<keyword evidence="5 9" id="KW-0297">G-protein coupled receptor</keyword>
<dbReference type="PRINTS" id="PR00237">
    <property type="entry name" value="GPCRRHODOPSN"/>
</dbReference>
<dbReference type="PROSITE" id="PS50262">
    <property type="entry name" value="G_PROTEIN_RECEP_F1_2"/>
    <property type="match status" value="1"/>
</dbReference>
<dbReference type="PROSITE" id="PS00237">
    <property type="entry name" value="G_PROTEIN_RECEP_F1_1"/>
    <property type="match status" value="1"/>
</dbReference>
<evidence type="ECO:0000256" key="3">
    <source>
        <dbReference type="ARBA" id="ARBA00022692"/>
    </source>
</evidence>
<keyword evidence="7 9" id="KW-0675">Receptor</keyword>
<feature type="transmembrane region" description="Helical" evidence="10">
    <location>
        <begin position="96"/>
        <end position="115"/>
    </location>
</feature>
<dbReference type="GO" id="GO:0005886">
    <property type="term" value="C:plasma membrane"/>
    <property type="evidence" value="ECO:0007669"/>
    <property type="project" value="TreeGrafter"/>
</dbReference>
<comment type="subcellular location">
    <subcellularLocation>
        <location evidence="1">Membrane</location>
        <topology evidence="1">Multi-pass membrane protein</topology>
    </subcellularLocation>
</comment>
<name>A0A8S1BG45_ARCPL</name>
<evidence type="ECO:0000256" key="7">
    <source>
        <dbReference type="ARBA" id="ARBA00023170"/>
    </source>
</evidence>
<dbReference type="InterPro" id="IPR017452">
    <property type="entry name" value="GPCR_Rhodpsn_7TM"/>
</dbReference>
<dbReference type="PANTHER" id="PTHR24243">
    <property type="entry name" value="G-PROTEIN COUPLED RECEPTOR"/>
    <property type="match status" value="1"/>
</dbReference>
<comment type="caution">
    <text evidence="12">The sequence shown here is derived from an EMBL/GenBank/DDBJ whole genome shotgun (WGS) entry which is preliminary data.</text>
</comment>
<evidence type="ECO:0000256" key="6">
    <source>
        <dbReference type="ARBA" id="ARBA00023136"/>
    </source>
</evidence>
<evidence type="ECO:0000256" key="4">
    <source>
        <dbReference type="ARBA" id="ARBA00022989"/>
    </source>
</evidence>
<evidence type="ECO:0000256" key="5">
    <source>
        <dbReference type="ARBA" id="ARBA00023040"/>
    </source>
</evidence>
<evidence type="ECO:0000256" key="10">
    <source>
        <dbReference type="SAM" id="Phobius"/>
    </source>
</evidence>
<evidence type="ECO:0000256" key="1">
    <source>
        <dbReference type="ARBA" id="ARBA00004141"/>
    </source>
</evidence>
<keyword evidence="8 9" id="KW-0807">Transducer</keyword>
<sequence length="187" mass="21142">MHFCRPGVCYTVTYVSYVTSSLSTWIVVAFTVERFVAVLYPLQRSLICTVHRAKYLVAFLATTIVLLNLPVFKFLSPPDNCSVDTAYMDYATRFNMIDTAIAFTAPLGAIIVLNVRIMKSVWRLEHARDLLLRVGQQPGPSRVRHMRPPGASPQHRVTRMLLIVSSVFVVLNLPAYTMRLMAYTKVS</sequence>
<feature type="transmembrane region" description="Helical" evidence="10">
    <location>
        <begin position="55"/>
        <end position="76"/>
    </location>
</feature>
<keyword evidence="6 10" id="KW-0472">Membrane</keyword>
<evidence type="ECO:0000259" key="11">
    <source>
        <dbReference type="PROSITE" id="PS50262"/>
    </source>
</evidence>
<dbReference type="OrthoDB" id="9990906at2759"/>
<dbReference type="InterPro" id="IPR000276">
    <property type="entry name" value="GPCR_Rhodpsn"/>
</dbReference>
<dbReference type="Proteomes" id="UP000494106">
    <property type="component" value="Unassembled WGS sequence"/>
</dbReference>
<evidence type="ECO:0000313" key="12">
    <source>
        <dbReference type="EMBL" id="CAB3258870.1"/>
    </source>
</evidence>
<reference evidence="12 13" key="1">
    <citation type="submission" date="2020-04" db="EMBL/GenBank/DDBJ databases">
        <authorList>
            <person name="Wallbank WR R."/>
            <person name="Pardo Diaz C."/>
            <person name="Kozak K."/>
            <person name="Martin S."/>
            <person name="Jiggins C."/>
            <person name="Moest M."/>
            <person name="Warren A I."/>
            <person name="Byers J.R.P. K."/>
            <person name="Montejo-Kovacevich G."/>
            <person name="Yen C E."/>
        </authorList>
    </citation>
    <scope>NUCLEOTIDE SEQUENCE [LARGE SCALE GENOMIC DNA]</scope>
</reference>
<dbReference type="Pfam" id="PF00001">
    <property type="entry name" value="7tm_1"/>
    <property type="match status" value="1"/>
</dbReference>
<comment type="similarity">
    <text evidence="2 9">Belongs to the G-protein coupled receptor 1 family.</text>
</comment>
<gene>
    <name evidence="12" type="ORF">APLA_LOCUS16730</name>
</gene>
<protein>
    <recommendedName>
        <fullName evidence="11">G-protein coupled receptors family 1 profile domain-containing protein</fullName>
    </recommendedName>
</protein>
<evidence type="ECO:0000256" key="9">
    <source>
        <dbReference type="RuleBase" id="RU000688"/>
    </source>
</evidence>
<dbReference type="SUPFAM" id="SSF81321">
    <property type="entry name" value="Family A G protein-coupled receptor-like"/>
    <property type="match status" value="1"/>
</dbReference>
<keyword evidence="4 10" id="KW-1133">Transmembrane helix</keyword>
<accession>A0A8S1BG45</accession>